<name>A0A1A3H4J4_MYCMU</name>
<protein>
    <submittedName>
        <fullName evidence="5">Transcriptional regulator</fullName>
    </submittedName>
</protein>
<evidence type="ECO:0000256" key="2">
    <source>
        <dbReference type="ARBA" id="ARBA00023125"/>
    </source>
</evidence>
<accession>A0A1A3H4J4</accession>
<dbReference type="Proteomes" id="UP000093898">
    <property type="component" value="Unassembled WGS sequence"/>
</dbReference>
<dbReference type="PROSITE" id="PS50943">
    <property type="entry name" value="HTH_CROC1"/>
    <property type="match status" value="1"/>
</dbReference>
<dbReference type="RefSeq" id="WP_064980768.1">
    <property type="nucleotide sequence ID" value="NZ_LZLC01000099.1"/>
</dbReference>
<dbReference type="PANTHER" id="PTHR46797">
    <property type="entry name" value="HTH-TYPE TRANSCRIPTIONAL REGULATOR"/>
    <property type="match status" value="1"/>
</dbReference>
<dbReference type="AlphaFoldDB" id="A0A1A3H4J4"/>
<dbReference type="GO" id="GO:0005829">
    <property type="term" value="C:cytosol"/>
    <property type="evidence" value="ECO:0007669"/>
    <property type="project" value="TreeGrafter"/>
</dbReference>
<dbReference type="InterPro" id="IPR050807">
    <property type="entry name" value="TransReg_Diox_bact_type"/>
</dbReference>
<sequence length="86" mass="9974">MPTRPSQNDPKRVKAWERRRRRVGLRIQRARIERGLTQEQLALLSGMSRNTLMDIEHGRRGILLERIFDIAKELGVSAAELLEGVR</sequence>
<dbReference type="InterPro" id="IPR001387">
    <property type="entry name" value="Cro/C1-type_HTH"/>
</dbReference>
<gene>
    <name evidence="5" type="ORF">A5630_20775</name>
</gene>
<dbReference type="SUPFAM" id="SSF47413">
    <property type="entry name" value="lambda repressor-like DNA-binding domains"/>
    <property type="match status" value="1"/>
</dbReference>
<organism evidence="5 6">
    <name type="scientific">Mycolicibacterium mucogenicum</name>
    <name type="common">Mycobacterium mucogenicum</name>
    <dbReference type="NCBI Taxonomy" id="56689"/>
    <lineage>
        <taxon>Bacteria</taxon>
        <taxon>Bacillati</taxon>
        <taxon>Actinomycetota</taxon>
        <taxon>Actinomycetes</taxon>
        <taxon>Mycobacteriales</taxon>
        <taxon>Mycobacteriaceae</taxon>
        <taxon>Mycolicibacterium</taxon>
    </lineage>
</organism>
<dbReference type="Pfam" id="PF01381">
    <property type="entry name" value="HTH_3"/>
    <property type="match status" value="1"/>
</dbReference>
<dbReference type="EMBL" id="LZLC01000099">
    <property type="protein sequence ID" value="OBJ42546.1"/>
    <property type="molecule type" value="Genomic_DNA"/>
</dbReference>
<evidence type="ECO:0000259" key="4">
    <source>
        <dbReference type="PROSITE" id="PS50943"/>
    </source>
</evidence>
<dbReference type="SMART" id="SM00530">
    <property type="entry name" value="HTH_XRE"/>
    <property type="match status" value="1"/>
</dbReference>
<dbReference type="GO" id="GO:0003677">
    <property type="term" value="F:DNA binding"/>
    <property type="evidence" value="ECO:0007669"/>
    <property type="project" value="UniProtKB-KW"/>
</dbReference>
<keyword evidence="2" id="KW-0238">DNA-binding</keyword>
<keyword evidence="1" id="KW-0805">Transcription regulation</keyword>
<dbReference type="CDD" id="cd00093">
    <property type="entry name" value="HTH_XRE"/>
    <property type="match status" value="1"/>
</dbReference>
<dbReference type="InterPro" id="IPR010982">
    <property type="entry name" value="Lambda_DNA-bd_dom_sf"/>
</dbReference>
<dbReference type="GO" id="GO:0003700">
    <property type="term" value="F:DNA-binding transcription factor activity"/>
    <property type="evidence" value="ECO:0007669"/>
    <property type="project" value="TreeGrafter"/>
</dbReference>
<feature type="domain" description="HTH cro/C1-type" evidence="4">
    <location>
        <begin position="27"/>
        <end position="81"/>
    </location>
</feature>
<evidence type="ECO:0000256" key="3">
    <source>
        <dbReference type="ARBA" id="ARBA00023163"/>
    </source>
</evidence>
<dbReference type="PANTHER" id="PTHR46797:SF23">
    <property type="entry name" value="HTH-TYPE TRANSCRIPTIONAL REGULATOR SUTR"/>
    <property type="match status" value="1"/>
</dbReference>
<comment type="caution">
    <text evidence="5">The sequence shown here is derived from an EMBL/GenBank/DDBJ whole genome shotgun (WGS) entry which is preliminary data.</text>
</comment>
<proteinExistence type="predicted"/>
<evidence type="ECO:0000256" key="1">
    <source>
        <dbReference type="ARBA" id="ARBA00023015"/>
    </source>
</evidence>
<dbReference type="Gene3D" id="1.10.260.40">
    <property type="entry name" value="lambda repressor-like DNA-binding domains"/>
    <property type="match status" value="1"/>
</dbReference>
<evidence type="ECO:0000313" key="5">
    <source>
        <dbReference type="EMBL" id="OBJ42546.1"/>
    </source>
</evidence>
<evidence type="ECO:0000313" key="6">
    <source>
        <dbReference type="Proteomes" id="UP000093898"/>
    </source>
</evidence>
<dbReference type="OrthoDB" id="5148209at2"/>
<keyword evidence="3" id="KW-0804">Transcription</keyword>
<reference evidence="5 6" key="1">
    <citation type="submission" date="2016-06" db="EMBL/GenBank/DDBJ databases">
        <authorList>
            <person name="Kjaerup R.B."/>
            <person name="Dalgaard T.S."/>
            <person name="Juul-Madsen H.R."/>
        </authorList>
    </citation>
    <scope>NUCLEOTIDE SEQUENCE [LARGE SCALE GENOMIC DNA]</scope>
    <source>
        <strain evidence="5 6">1127319.6</strain>
    </source>
</reference>